<dbReference type="InterPro" id="IPR035901">
    <property type="entry name" value="GIY-YIG_endonuc_sf"/>
</dbReference>
<organism evidence="2 3">
    <name type="scientific">Arachidicoccus soli</name>
    <dbReference type="NCBI Taxonomy" id="2341117"/>
    <lineage>
        <taxon>Bacteria</taxon>
        <taxon>Pseudomonadati</taxon>
        <taxon>Bacteroidota</taxon>
        <taxon>Chitinophagia</taxon>
        <taxon>Chitinophagales</taxon>
        <taxon>Chitinophagaceae</taxon>
        <taxon>Arachidicoccus</taxon>
    </lineage>
</organism>
<dbReference type="Pfam" id="PF01541">
    <property type="entry name" value="GIY-YIG"/>
    <property type="match status" value="1"/>
</dbReference>
<protein>
    <submittedName>
        <fullName evidence="2">GIY-YIG nuclease family protein</fullName>
    </submittedName>
</protein>
<feature type="domain" description="GIY-YIG" evidence="1">
    <location>
        <begin position="18"/>
        <end position="95"/>
    </location>
</feature>
<gene>
    <name evidence="2" type="ORF">D6B99_02095</name>
</gene>
<evidence type="ECO:0000313" key="3">
    <source>
        <dbReference type="Proteomes" id="UP000266118"/>
    </source>
</evidence>
<dbReference type="RefSeq" id="WP_119984614.1">
    <property type="nucleotide sequence ID" value="NZ_CP032489.1"/>
</dbReference>
<evidence type="ECO:0000313" key="2">
    <source>
        <dbReference type="EMBL" id="AYD46512.1"/>
    </source>
</evidence>
<dbReference type="EMBL" id="CP032489">
    <property type="protein sequence ID" value="AYD46512.1"/>
    <property type="molecule type" value="Genomic_DNA"/>
</dbReference>
<dbReference type="Gene3D" id="3.40.1440.10">
    <property type="entry name" value="GIY-YIG endonuclease"/>
    <property type="match status" value="1"/>
</dbReference>
<dbReference type="AlphaFoldDB" id="A0A386HLH4"/>
<dbReference type="KEGG" id="ark:D6B99_02095"/>
<dbReference type="OrthoDB" id="9134286at2"/>
<evidence type="ECO:0000259" key="1">
    <source>
        <dbReference type="Pfam" id="PF01541"/>
    </source>
</evidence>
<dbReference type="CDD" id="cd10451">
    <property type="entry name" value="GIY-YIG_LuxR_like"/>
    <property type="match status" value="1"/>
</dbReference>
<keyword evidence="3" id="KW-1185">Reference proteome</keyword>
<proteinExistence type="predicted"/>
<dbReference type="Proteomes" id="UP000266118">
    <property type="component" value="Chromosome"/>
</dbReference>
<reference evidence="2 3" key="1">
    <citation type="submission" date="2018-09" db="EMBL/GenBank/DDBJ databases">
        <title>Arachidicoccus sp. nov., a bacterium isolated from soil.</title>
        <authorList>
            <person name="Weon H.-Y."/>
            <person name="Kwon S.-W."/>
            <person name="Lee S.A."/>
        </authorList>
    </citation>
    <scope>NUCLEOTIDE SEQUENCE [LARGE SCALE GENOMIC DNA]</scope>
    <source>
        <strain evidence="2 3">KIS59-12</strain>
    </source>
</reference>
<name>A0A386HLH4_9BACT</name>
<dbReference type="SUPFAM" id="SSF82771">
    <property type="entry name" value="GIY-YIG endonuclease"/>
    <property type="match status" value="1"/>
</dbReference>
<dbReference type="InterPro" id="IPR000305">
    <property type="entry name" value="GIY-YIG_endonuc"/>
</dbReference>
<sequence length="114" mass="13720">MENKKEIKQAYKELKLPKGVFQLKNMVNNKRFIGTSTSLYTVWNSHRFQLNNGTHPFKELQTDWNNLGEGNFVFEIVEILKDEELLNHKQELKVLEEMVLEEFRKQNIQFYNKK</sequence>
<accession>A0A386HLH4</accession>